<feature type="domain" description="HTH lysR-type" evidence="5">
    <location>
        <begin position="1"/>
        <end position="58"/>
    </location>
</feature>
<dbReference type="InterPro" id="IPR005119">
    <property type="entry name" value="LysR_subst-bd"/>
</dbReference>
<proteinExistence type="inferred from homology"/>
<dbReference type="Gene3D" id="1.10.10.10">
    <property type="entry name" value="Winged helix-like DNA-binding domain superfamily/Winged helix DNA-binding domain"/>
    <property type="match status" value="1"/>
</dbReference>
<dbReference type="GO" id="GO:0000976">
    <property type="term" value="F:transcription cis-regulatory region binding"/>
    <property type="evidence" value="ECO:0007669"/>
    <property type="project" value="TreeGrafter"/>
</dbReference>
<keyword evidence="7" id="KW-1185">Reference proteome</keyword>
<dbReference type="SUPFAM" id="SSF53850">
    <property type="entry name" value="Periplasmic binding protein-like II"/>
    <property type="match status" value="1"/>
</dbReference>
<keyword evidence="4" id="KW-0804">Transcription</keyword>
<name>A0A0P1FGI9_9RHOB</name>
<dbReference type="InterPro" id="IPR036388">
    <property type="entry name" value="WH-like_DNA-bd_sf"/>
</dbReference>
<evidence type="ECO:0000313" key="7">
    <source>
        <dbReference type="Proteomes" id="UP000054823"/>
    </source>
</evidence>
<dbReference type="OrthoDB" id="9811588at2"/>
<gene>
    <name evidence="6" type="primary">hcaR_2</name>
    <name evidence="6" type="ORF">SHM7688_03823</name>
</gene>
<reference evidence="6 7" key="1">
    <citation type="submission" date="2015-09" db="EMBL/GenBank/DDBJ databases">
        <authorList>
            <consortium name="Swine Surveillance"/>
        </authorList>
    </citation>
    <scope>NUCLEOTIDE SEQUENCE [LARGE SCALE GENOMIC DNA]</scope>
    <source>
        <strain evidence="6 7">CECT 7688</strain>
    </source>
</reference>
<dbReference type="STRING" id="321267.SHM7688_03823"/>
<dbReference type="Proteomes" id="UP000054823">
    <property type="component" value="Unassembled WGS sequence"/>
</dbReference>
<dbReference type="PANTHER" id="PTHR30126:SF94">
    <property type="entry name" value="LYSR FAMILY TRANSCRIPTIONAL REGULATOR"/>
    <property type="match status" value="1"/>
</dbReference>
<evidence type="ECO:0000313" key="6">
    <source>
        <dbReference type="EMBL" id="CUH54353.1"/>
    </source>
</evidence>
<protein>
    <submittedName>
        <fullName evidence="6">Hca operon transcriptional activator</fullName>
    </submittedName>
</protein>
<dbReference type="PROSITE" id="PS50931">
    <property type="entry name" value="HTH_LYSR"/>
    <property type="match status" value="1"/>
</dbReference>
<keyword evidence="2" id="KW-0805">Transcription regulation</keyword>
<dbReference type="Pfam" id="PF00126">
    <property type="entry name" value="HTH_1"/>
    <property type="match status" value="1"/>
</dbReference>
<dbReference type="Gene3D" id="3.40.190.10">
    <property type="entry name" value="Periplasmic binding protein-like II"/>
    <property type="match status" value="2"/>
</dbReference>
<evidence type="ECO:0000256" key="1">
    <source>
        <dbReference type="ARBA" id="ARBA00009437"/>
    </source>
</evidence>
<accession>A0A0P1FGI9</accession>
<evidence type="ECO:0000259" key="5">
    <source>
        <dbReference type="PROSITE" id="PS50931"/>
    </source>
</evidence>
<dbReference type="InterPro" id="IPR000847">
    <property type="entry name" value="LysR_HTH_N"/>
</dbReference>
<dbReference type="RefSeq" id="WP_058241480.1">
    <property type="nucleotide sequence ID" value="NZ_CYPW01000040.1"/>
</dbReference>
<keyword evidence="3" id="KW-0238">DNA-binding</keyword>
<organism evidence="6 7">
    <name type="scientific">Shimia marina</name>
    <dbReference type="NCBI Taxonomy" id="321267"/>
    <lineage>
        <taxon>Bacteria</taxon>
        <taxon>Pseudomonadati</taxon>
        <taxon>Pseudomonadota</taxon>
        <taxon>Alphaproteobacteria</taxon>
        <taxon>Rhodobacterales</taxon>
        <taxon>Roseobacteraceae</taxon>
    </lineage>
</organism>
<dbReference type="InterPro" id="IPR036390">
    <property type="entry name" value="WH_DNA-bd_sf"/>
</dbReference>
<comment type="similarity">
    <text evidence="1">Belongs to the LysR transcriptional regulatory family.</text>
</comment>
<dbReference type="SUPFAM" id="SSF46785">
    <property type="entry name" value="Winged helix' DNA-binding domain"/>
    <property type="match status" value="1"/>
</dbReference>
<dbReference type="AlphaFoldDB" id="A0A0P1FGI9"/>
<dbReference type="EMBL" id="CYPW01000040">
    <property type="protein sequence ID" value="CUH54353.1"/>
    <property type="molecule type" value="Genomic_DNA"/>
</dbReference>
<sequence>MDVRFVRTLLAAIDGGSLAAAARGQAITPAAAAQRVGALEAQLRVPLLVRDGRRMAPTPECEVLLADLRQMVALEGGLSGRLAQDRLSGTLRLGAISTALGDYGAKLVQHLGAEAPDVALSLMPGSSAQLYEQFEAGHLDAALLVEPPFPLPKTMQFDLLEQQAIGWVRQPAAAADLPLLLYSRTAWGGVTCWEALAAHVGRAQVLCEMDAVEILAQMVADGLGQAVLPRWGGLRRHHPMLTFSPISGAVRQVGVLTWRRAHSSPLMQLLFAALTRGRGAYSISGLT</sequence>
<evidence type="ECO:0000256" key="3">
    <source>
        <dbReference type="ARBA" id="ARBA00023125"/>
    </source>
</evidence>
<dbReference type="GO" id="GO:0003700">
    <property type="term" value="F:DNA-binding transcription factor activity"/>
    <property type="evidence" value="ECO:0007669"/>
    <property type="project" value="InterPro"/>
</dbReference>
<evidence type="ECO:0000256" key="4">
    <source>
        <dbReference type="ARBA" id="ARBA00023163"/>
    </source>
</evidence>
<dbReference type="PANTHER" id="PTHR30126">
    <property type="entry name" value="HTH-TYPE TRANSCRIPTIONAL REGULATOR"/>
    <property type="match status" value="1"/>
</dbReference>
<dbReference type="Pfam" id="PF03466">
    <property type="entry name" value="LysR_substrate"/>
    <property type="match status" value="1"/>
</dbReference>
<evidence type="ECO:0000256" key="2">
    <source>
        <dbReference type="ARBA" id="ARBA00023015"/>
    </source>
</evidence>